<keyword evidence="1" id="KW-0378">Hydrolase</keyword>
<protein>
    <submittedName>
        <fullName evidence="1">Lipid A 3-O-deacylase</fullName>
        <ecNumber evidence="1">3.1.1.-</ecNumber>
    </submittedName>
</protein>
<dbReference type="GO" id="GO:0016787">
    <property type="term" value="F:hydrolase activity"/>
    <property type="evidence" value="ECO:0007669"/>
    <property type="project" value="UniProtKB-KW"/>
</dbReference>
<accession>A0ABP1ETS5</accession>
<dbReference type="InterPro" id="IPR018707">
    <property type="entry name" value="LpxR"/>
</dbReference>
<dbReference type="EC" id="3.1.1.-" evidence="1"/>
<dbReference type="EMBL" id="CAXIXY010000007">
    <property type="protein sequence ID" value="CAL2093691.1"/>
    <property type="molecule type" value="Genomic_DNA"/>
</dbReference>
<comment type="caution">
    <text evidence="1">The sequence shown here is derived from an EMBL/GenBank/DDBJ whole genome shotgun (WGS) entry which is preliminary data.</text>
</comment>
<dbReference type="Gene3D" id="2.40.128.140">
    <property type="entry name" value="Outer membrane protein"/>
    <property type="match status" value="1"/>
</dbReference>
<sequence length="316" mass="36296">MKKNILSILLVTYALTSYSQVKYKSAFSITNDNDLYISTTQDRYYTNGVFLTYSYSSGLLKENQIKKIYSFELGQKLYSPFRANVRSIVEHDRPFAGYLYGGVGFKKFYKNDSYFGLSGEIGILGPSAYGEQSMNFVHSIYGFNPADGWKYQIKDAFALNFKAEYTQSLYNKSRYFDLNWKSTGNIGTVFTDISTGIFSRIGTKLLQKTANSVAFNSNLNHKDSEFNNEVEAFFYINPMVRLAIYDATIQGSFLTENNPVTYELRPLVVTTEFGFWFTSNRFNFKYMIVHHTKKLESENVPNGNLYGGIQINYLFN</sequence>
<dbReference type="InterPro" id="IPR037107">
    <property type="entry name" value="Put_OMP_sf"/>
</dbReference>
<dbReference type="Proteomes" id="UP001497416">
    <property type="component" value="Unassembled WGS sequence"/>
</dbReference>
<name>A0ABP1ETS5_9FLAO</name>
<evidence type="ECO:0000313" key="2">
    <source>
        <dbReference type="Proteomes" id="UP001497416"/>
    </source>
</evidence>
<proteinExistence type="predicted"/>
<organism evidence="1 2">
    <name type="scientific">Tenacibaculum platacis</name>
    <dbReference type="NCBI Taxonomy" id="3137852"/>
    <lineage>
        <taxon>Bacteria</taxon>
        <taxon>Pseudomonadati</taxon>
        <taxon>Bacteroidota</taxon>
        <taxon>Flavobacteriia</taxon>
        <taxon>Flavobacteriales</taxon>
        <taxon>Flavobacteriaceae</taxon>
        <taxon>Tenacibaculum</taxon>
    </lineage>
</organism>
<reference evidence="1 2" key="1">
    <citation type="submission" date="2024-05" db="EMBL/GenBank/DDBJ databases">
        <authorList>
            <person name="Duchaud E."/>
        </authorList>
    </citation>
    <scope>NUCLEOTIDE SEQUENCE [LARGE SCALE GENOMIC DNA]</scope>
    <source>
        <strain evidence="1">Ena-SAMPLE-TAB-13-05-2024-13:56:06:370-140302</strain>
    </source>
</reference>
<dbReference type="Pfam" id="PF09982">
    <property type="entry name" value="LpxR"/>
    <property type="match status" value="1"/>
</dbReference>
<keyword evidence="2" id="KW-1185">Reference proteome</keyword>
<dbReference type="RefSeq" id="WP_348713668.1">
    <property type="nucleotide sequence ID" value="NZ_CAXIXY010000007.1"/>
</dbReference>
<evidence type="ECO:0000313" key="1">
    <source>
        <dbReference type="EMBL" id="CAL2093691.1"/>
    </source>
</evidence>
<gene>
    <name evidence="1" type="ORF">T190607A01A_50255</name>
</gene>